<proteinExistence type="predicted"/>
<keyword evidence="2" id="KW-1133">Transmembrane helix</keyword>
<dbReference type="Proteomes" id="UP000315289">
    <property type="component" value="Unassembled WGS sequence"/>
</dbReference>
<feature type="compositionally biased region" description="Low complexity" evidence="1">
    <location>
        <begin position="492"/>
        <end position="517"/>
    </location>
</feature>
<feature type="region of interest" description="Disordered" evidence="1">
    <location>
        <begin position="421"/>
        <end position="517"/>
    </location>
</feature>
<keyword evidence="4" id="KW-1185">Reference proteome</keyword>
<evidence type="ECO:0000256" key="1">
    <source>
        <dbReference type="SAM" id="MobiDB-lite"/>
    </source>
</evidence>
<gene>
    <name evidence="3" type="ORF">NARC_100119</name>
</gene>
<feature type="transmembrane region" description="Helical" evidence="2">
    <location>
        <begin position="12"/>
        <end position="36"/>
    </location>
</feature>
<feature type="compositionally biased region" description="Polar residues" evidence="1">
    <location>
        <begin position="283"/>
        <end position="296"/>
    </location>
</feature>
<reference evidence="3 4" key="1">
    <citation type="journal article" date="2019" name="Front. Microbiol.">
        <title>Ammonia Oxidation by the Arctic Terrestrial Thaumarchaeote Candidatus Nitrosocosmicus arcticus Is Stimulated by Increasing Temperatures.</title>
        <authorList>
            <person name="Alves R.J.E."/>
            <person name="Kerou M."/>
            <person name="Zappe A."/>
            <person name="Bittner R."/>
            <person name="Abby S.S."/>
            <person name="Schmidt H.A."/>
            <person name="Pfeifer K."/>
            <person name="Schleper C."/>
        </authorList>
    </citation>
    <scope>NUCLEOTIDE SEQUENCE [LARGE SCALE GENOMIC DNA]</scope>
    <source>
        <strain evidence="3 4">Kfb</strain>
    </source>
</reference>
<protein>
    <submittedName>
        <fullName evidence="3">Uncharacterized protein</fullName>
    </submittedName>
</protein>
<keyword evidence="2" id="KW-0812">Transmembrane</keyword>
<name>A0A557STX6_9ARCH</name>
<feature type="region of interest" description="Disordered" evidence="1">
    <location>
        <begin position="271"/>
        <end position="316"/>
    </location>
</feature>
<dbReference type="EMBL" id="VOAH01000010">
    <property type="protein sequence ID" value="TVP40057.1"/>
    <property type="molecule type" value="Genomic_DNA"/>
</dbReference>
<dbReference type="AlphaFoldDB" id="A0A557STX6"/>
<evidence type="ECO:0000313" key="4">
    <source>
        <dbReference type="Proteomes" id="UP000315289"/>
    </source>
</evidence>
<accession>A0A557STX6</accession>
<comment type="caution">
    <text evidence="3">The sequence shown here is derived from an EMBL/GenBank/DDBJ whole genome shotgun (WGS) entry which is preliminary data.</text>
</comment>
<feature type="compositionally biased region" description="Low complexity" evidence="1">
    <location>
        <begin position="425"/>
        <end position="457"/>
    </location>
</feature>
<feature type="compositionally biased region" description="Low complexity" evidence="1">
    <location>
        <begin position="297"/>
        <end position="313"/>
    </location>
</feature>
<keyword evidence="2" id="KW-0472">Membrane</keyword>
<evidence type="ECO:0000256" key="2">
    <source>
        <dbReference type="SAM" id="Phobius"/>
    </source>
</evidence>
<sequence length="517" mass="55869">MYLRSESTQFSIIIILAISLTSMFSMIFTNWGIGLWDIDYAFAQNLDSNIIQIIGTSTFIDDFGNFHVIGEVNNTSFDPQTDIVITTILSDTTNNVIVGNHSAFSSISTLRQTELSPFDIIIQDPQILGKFNFMEFSTTSQPAIEKPANLVLNGTSAFLDNIGNPHITGNIINQGQFPEQFLNLVATFYDNSSLGVVGTQSFGLNVGNLTQNQMTPFDITIFDNKTKSQGKFYSLDMDSTQSSMTFPTSTKFPFNNDGFGGGGVGTGFIDSGGSLFTTPPPISDNQGFVNDDNIGQSPSSGSSNGNGNFDPSPTGAELDIEIDVENDPLVRGNIQTIDVIVSDESTQEKIGNANTDLRVFYTTDFDKVESGQTNNNGVATFEIEIGPGSNTGNFDVTATVNAAGYTTETDRTTFEVIEELDDTNETSSQNNTTDSDNNNGTGTNDSEEQTNGNTNQNEDAEIEPLIDQEQQEQEEQNENSNNEGDSGEDGSSDNSNSDEVNNEQNDSNSDDSGGNEN</sequence>
<feature type="compositionally biased region" description="Acidic residues" evidence="1">
    <location>
        <begin position="458"/>
        <end position="477"/>
    </location>
</feature>
<organism evidence="3 4">
    <name type="scientific">Candidatus Nitrosocosmicus arcticus</name>
    <dbReference type="NCBI Taxonomy" id="2035267"/>
    <lineage>
        <taxon>Archaea</taxon>
        <taxon>Nitrososphaerota</taxon>
        <taxon>Nitrososphaeria</taxon>
        <taxon>Nitrososphaerales</taxon>
        <taxon>Nitrososphaeraceae</taxon>
        <taxon>Candidatus Nitrosocosmicus</taxon>
    </lineage>
</organism>
<evidence type="ECO:0000313" key="3">
    <source>
        <dbReference type="EMBL" id="TVP40057.1"/>
    </source>
</evidence>